<dbReference type="Proteomes" id="UP000754226">
    <property type="component" value="Unassembled WGS sequence"/>
</dbReference>
<dbReference type="EMBL" id="JAGZCZ010000014">
    <property type="protein sequence ID" value="MBS5520569.1"/>
    <property type="molecule type" value="Genomic_DNA"/>
</dbReference>
<keyword evidence="1" id="KW-0378">Hydrolase</keyword>
<evidence type="ECO:0000313" key="4">
    <source>
        <dbReference type="Proteomes" id="UP000754226"/>
    </source>
</evidence>
<dbReference type="InterPro" id="IPR050114">
    <property type="entry name" value="UPF0173_UPF0282_UlaG_hydrolase"/>
</dbReference>
<gene>
    <name evidence="3" type="ORF">KHX13_09730</name>
</gene>
<comment type="caution">
    <text evidence="3">The sequence shown here is derived from an EMBL/GenBank/DDBJ whole genome shotgun (WGS) entry which is preliminary data.</text>
</comment>
<dbReference type="InterPro" id="IPR001279">
    <property type="entry name" value="Metallo-B-lactamas"/>
</dbReference>
<evidence type="ECO:0000259" key="2">
    <source>
        <dbReference type="Pfam" id="PF12706"/>
    </source>
</evidence>
<protein>
    <submittedName>
        <fullName evidence="3">MBL fold metallo-hydrolase</fullName>
    </submittedName>
</protein>
<organism evidence="3 4">
    <name type="scientific">Acidaminococcus intestini</name>
    <dbReference type="NCBI Taxonomy" id="187327"/>
    <lineage>
        <taxon>Bacteria</taxon>
        <taxon>Bacillati</taxon>
        <taxon>Bacillota</taxon>
        <taxon>Negativicutes</taxon>
        <taxon>Acidaminococcales</taxon>
        <taxon>Acidaminococcaceae</taxon>
        <taxon>Acidaminococcus</taxon>
    </lineage>
</organism>
<dbReference type="Pfam" id="PF12706">
    <property type="entry name" value="Lactamase_B_2"/>
    <property type="match status" value="1"/>
</dbReference>
<dbReference type="SUPFAM" id="SSF56281">
    <property type="entry name" value="Metallo-hydrolase/oxidoreductase"/>
    <property type="match status" value="1"/>
</dbReference>
<sequence length="264" mass="29077">MKLTQIRNATNRVEYGGVTFLIDPWLEAQGSVSFIKDFSALGLHIPDPVKEQILMPIYGLPMEKEEILEGVDCYIITHLHPDHIDWAADGTVGGTLKKDIPTFCQNEDDAKVLRDSGFRDVTLLTAKGITVGKVTLFKTPCRHGVIEPCGDAMGVIFSAPGEKTLYLAGDTILYEGVRTVLQTYHPELIMLNSCAAETIENGRLIMNDEDIAAVSALEPGATLYLTHLDNVSHAALTRHTLRARLAQRNVTHFVMPLDGESMTF</sequence>
<dbReference type="AlphaFoldDB" id="A0A943EI37"/>
<dbReference type="CDD" id="cd06262">
    <property type="entry name" value="metallo-hydrolase-like_MBL-fold"/>
    <property type="match status" value="1"/>
</dbReference>
<reference evidence="3" key="1">
    <citation type="submission" date="2021-02" db="EMBL/GenBank/DDBJ databases">
        <title>Infant gut strain persistence is associated with maternal origin, phylogeny, and functional potential including surface adhesion and iron acquisition.</title>
        <authorList>
            <person name="Lou Y.C."/>
        </authorList>
    </citation>
    <scope>NUCLEOTIDE SEQUENCE</scope>
    <source>
        <strain evidence="3">L3_106_000M1_dasL3_106_000M1_concoct_15</strain>
    </source>
</reference>
<dbReference type="PANTHER" id="PTHR43546">
    <property type="entry name" value="UPF0173 METAL-DEPENDENT HYDROLASE MJ1163-RELATED"/>
    <property type="match status" value="1"/>
</dbReference>
<evidence type="ECO:0000256" key="1">
    <source>
        <dbReference type="ARBA" id="ARBA00022801"/>
    </source>
</evidence>
<name>A0A943EI37_9FIRM</name>
<proteinExistence type="predicted"/>
<dbReference type="PANTHER" id="PTHR43546:SF9">
    <property type="entry name" value="L-ASCORBATE-6-PHOSPHATE LACTONASE ULAG-RELATED"/>
    <property type="match status" value="1"/>
</dbReference>
<dbReference type="GO" id="GO:0016787">
    <property type="term" value="F:hydrolase activity"/>
    <property type="evidence" value="ECO:0007669"/>
    <property type="project" value="UniProtKB-KW"/>
</dbReference>
<evidence type="ECO:0000313" key="3">
    <source>
        <dbReference type="EMBL" id="MBS5520569.1"/>
    </source>
</evidence>
<dbReference type="InterPro" id="IPR036866">
    <property type="entry name" value="RibonucZ/Hydroxyglut_hydro"/>
</dbReference>
<accession>A0A943EI37</accession>
<feature type="domain" description="Metallo-beta-lactamase" evidence="2">
    <location>
        <begin position="20"/>
        <end position="227"/>
    </location>
</feature>
<dbReference type="Gene3D" id="3.60.15.10">
    <property type="entry name" value="Ribonuclease Z/Hydroxyacylglutathione hydrolase-like"/>
    <property type="match status" value="1"/>
</dbReference>